<organism evidence="1 2">
    <name type="scientific">Raoultibacter timonensis</name>
    <dbReference type="NCBI Taxonomy" id="1907662"/>
    <lineage>
        <taxon>Bacteria</taxon>
        <taxon>Bacillati</taxon>
        <taxon>Actinomycetota</taxon>
        <taxon>Coriobacteriia</taxon>
        <taxon>Eggerthellales</taxon>
        <taxon>Eggerthellaceae</taxon>
        <taxon>Raoultibacter</taxon>
    </lineage>
</organism>
<dbReference type="Proteomes" id="UP001320544">
    <property type="component" value="Chromosome"/>
</dbReference>
<evidence type="ECO:0000313" key="1">
    <source>
        <dbReference type="EMBL" id="BDE94958.1"/>
    </source>
</evidence>
<sequence length="121" mass="12806">MAISKKITLANGVAVNYHRVVGVNTVTNVSNIIELASYTSKAKRAEEKAALEAGRAAAAAEGGDAPNAGAVEHDVFIQTSYFNADYDQGMTIVDAYEWVKALPEFEGATDVLEGEEVPTAE</sequence>
<protein>
    <submittedName>
        <fullName evidence="1">Uncharacterized protein</fullName>
    </submittedName>
</protein>
<proteinExistence type="predicted"/>
<evidence type="ECO:0000313" key="2">
    <source>
        <dbReference type="Proteomes" id="UP001320544"/>
    </source>
</evidence>
<accession>A0ABM7WFP9</accession>
<gene>
    <name evidence="1" type="ORF">CE91St30_02910</name>
</gene>
<dbReference type="EMBL" id="AP025564">
    <property type="protein sequence ID" value="BDE94958.1"/>
    <property type="molecule type" value="Genomic_DNA"/>
</dbReference>
<dbReference type="RefSeq" id="WP_244411479.1">
    <property type="nucleotide sequence ID" value="NZ_AP025564.1"/>
</dbReference>
<reference evidence="1 2" key="1">
    <citation type="submission" date="2022-01" db="EMBL/GenBank/DDBJ databases">
        <title>Novel bile acid biosynthetic pathways are enriched in the microbiome of centenarians.</title>
        <authorList>
            <person name="Sato Y."/>
            <person name="Atarashi K."/>
            <person name="Plichta R.D."/>
            <person name="Arai Y."/>
            <person name="Sasajima S."/>
            <person name="Kearney M.S."/>
            <person name="Suda W."/>
            <person name="Takeshita K."/>
            <person name="Sasaki T."/>
            <person name="Okamoto S."/>
            <person name="Skelly N.A."/>
            <person name="Okamura Y."/>
            <person name="Vlamakis H."/>
            <person name="Li Y."/>
            <person name="Tanoue T."/>
            <person name="Takei H."/>
            <person name="Nittono H."/>
            <person name="Narushima S."/>
            <person name="Irie J."/>
            <person name="Itoh H."/>
            <person name="Moriya K."/>
            <person name="Sugiura Y."/>
            <person name="Suematsu M."/>
            <person name="Moritoki N."/>
            <person name="Shibata S."/>
            <person name="Littman R.D."/>
            <person name="Fischbach A.M."/>
            <person name="Uwamino Y."/>
            <person name="Inoue T."/>
            <person name="Honda A."/>
            <person name="Hattori M."/>
            <person name="Murai T."/>
            <person name="Xavier J.R."/>
            <person name="Hirose N."/>
            <person name="Honda K."/>
        </authorList>
    </citation>
    <scope>NUCLEOTIDE SEQUENCE [LARGE SCALE GENOMIC DNA]</scope>
    <source>
        <strain evidence="1 2">CE91-St30</strain>
    </source>
</reference>
<keyword evidence="2" id="KW-1185">Reference proteome</keyword>
<name>A0ABM7WFP9_9ACTN</name>